<dbReference type="EMBL" id="CALSDN010000015">
    <property type="protein sequence ID" value="CAH6723413.1"/>
    <property type="molecule type" value="Genomic_DNA"/>
</dbReference>
<reference evidence="1" key="1">
    <citation type="submission" date="2022-06" db="EMBL/GenBank/DDBJ databases">
        <authorList>
            <person name="Legras J.-L."/>
            <person name="Devillers H."/>
            <person name="Grondin C."/>
        </authorList>
    </citation>
    <scope>NUCLEOTIDE SEQUENCE</scope>
    <source>
        <strain evidence="1">CLIB 1444</strain>
    </source>
</reference>
<gene>
    <name evidence="1" type="ORF">CLIB1444_15S00738</name>
</gene>
<evidence type="ECO:0000313" key="1">
    <source>
        <dbReference type="EMBL" id="CAH6723413.1"/>
    </source>
</evidence>
<keyword evidence="2" id="KW-1185">Reference proteome</keyword>
<organism evidence="1 2">
    <name type="scientific">[Candida] jaroonii</name>
    <dbReference type="NCBI Taxonomy" id="467808"/>
    <lineage>
        <taxon>Eukaryota</taxon>
        <taxon>Fungi</taxon>
        <taxon>Dikarya</taxon>
        <taxon>Ascomycota</taxon>
        <taxon>Saccharomycotina</taxon>
        <taxon>Pichiomycetes</taxon>
        <taxon>Debaryomycetaceae</taxon>
        <taxon>Yamadazyma</taxon>
    </lineage>
</organism>
<protein>
    <submittedName>
        <fullName evidence="1">Uncharacterized protein</fullName>
    </submittedName>
</protein>
<sequence length="514" mass="59190">MTSSSVYCFVSSGRIHCVPVNSVIEYSNSVAPPPTIVIDGDINGDGKEIRTDIDESRLKIRNKNLLYTLNNPSLSDIESDVGDDSFNSESNGDSNDYLTNVIDNYAAHSLYLPEFAINLDEDLNDGYGQIKQLLKKVFKTWQDLSNIEVKRLTGGITNMLLKCTYNSKEIVLMRVYGQGTNLIIDRHREFISHLVLNSMHLAPPVHARFKNGLVYGFLQGRSLEPNELKSPNLYPLIAQQLGNWHSKININEIHKGVNQLREYTRSHKRRQSFQQIKRESSDLKKEKKSKKKYISSVWELIEDWIDVVPVINELIESFQNNTKVELNDENIRDFIKKEFKWLKDTLESHIDSPIVSSHGDLLSGNIIIPSEDWLNQPFQNLPPINENPIKFIDYEYMLPAPRAFDIANHLAEWQGFDCDRSAIPQPTSKNETMVNWVKAYLNNSNAGHDEVKGLINEIASYYGLPGFYWGIWSVIQSEISNIDFNYSTYATLRLQEYWDWKNSFVERFPQYSNS</sequence>
<dbReference type="Proteomes" id="UP001152531">
    <property type="component" value="Unassembled WGS sequence"/>
</dbReference>
<evidence type="ECO:0000313" key="2">
    <source>
        <dbReference type="Proteomes" id="UP001152531"/>
    </source>
</evidence>
<proteinExistence type="predicted"/>
<name>A0ACA9YEF9_9ASCO</name>
<accession>A0ACA9YEF9</accession>
<comment type="caution">
    <text evidence="1">The sequence shown here is derived from an EMBL/GenBank/DDBJ whole genome shotgun (WGS) entry which is preliminary data.</text>
</comment>